<protein>
    <recommendedName>
        <fullName evidence="4">Ig-like domain-containing protein</fullName>
    </recommendedName>
</protein>
<evidence type="ECO:0000313" key="6">
    <source>
        <dbReference type="Proteomes" id="UP000694389"/>
    </source>
</evidence>
<name>A0A8P4FZD7_DICLA</name>
<feature type="domain" description="Ig-like" evidence="4">
    <location>
        <begin position="351"/>
        <end position="518"/>
    </location>
</feature>
<evidence type="ECO:0000256" key="3">
    <source>
        <dbReference type="SAM" id="Phobius"/>
    </source>
</evidence>
<dbReference type="GeneTree" id="ENSGT00990000203754"/>
<dbReference type="PANTHER" id="PTHR11481:SF64">
    <property type="entry name" value="FC RECEPTOR-LIKE PROTEIN 4"/>
    <property type="match status" value="1"/>
</dbReference>
<evidence type="ECO:0000259" key="4">
    <source>
        <dbReference type="PROSITE" id="PS50835"/>
    </source>
</evidence>
<dbReference type="InterPro" id="IPR007110">
    <property type="entry name" value="Ig-like_dom"/>
</dbReference>
<sequence>MLWVYSLTRAVTNKAVVTLQPNWPKIYKEETITLKCEIKDGEGTDWEYEWQTSSSFKPPKQSESRLIADASHNGDYKCKGRNKSETTSMTEWSGGFKLTVFDKKPQPVLSVSPLWLSPGDSVNLSCEVKEPPSAGWRFYWYKAVPDLSDNSYSYELLPGSSNGAALNSYIVHGQTHTAGYVCRKPKATIRADKVAIPVGGSVTLSCTVNSSSGWKYFWYRGKKNPKPLNTDLRGKITVSQGGDYGSSSLSTNLVTVTNKAVVTLQPNWPKIYKEETITLKCEIKDGEGTDWEYEWQTSSSFKPPKQSESRLIAYASHNGDYKCKGRNKSETTSMTEWSGGVKLTVFDNFHPSASLTVSPDSVQHFTSDSVSLSCKGNSAEWRVRTLKDSLLDDFNCGEMTAATCSVHKLQEGTRVYWCESGSGEFSNTVNITAQKTDIILVSPVRPVTEGDSVSLSCVSRKQTFDSNVFFYLNEKLIQNDTRKELNISAVSKSDEGFYKCQYSGKESPESWVAVKFITGLFVSIVVIILLLLLCYFKMPKGEIM</sequence>
<feature type="domain" description="Ig-like" evidence="4">
    <location>
        <begin position="30"/>
        <end position="90"/>
    </location>
</feature>
<keyword evidence="2" id="KW-1015">Disulfide bond</keyword>
<dbReference type="Ensembl" id="ENSDLAT00005086452.1">
    <property type="protein sequence ID" value="ENSDLAP00005068895.1"/>
    <property type="gene ID" value="ENSDLAG00005033482.1"/>
</dbReference>
<dbReference type="GO" id="GO:0006955">
    <property type="term" value="P:immune response"/>
    <property type="evidence" value="ECO:0007669"/>
    <property type="project" value="TreeGrafter"/>
</dbReference>
<accession>A0A8P4FZD7</accession>
<reference evidence="5" key="2">
    <citation type="submission" date="2025-09" db="UniProtKB">
        <authorList>
            <consortium name="Ensembl"/>
        </authorList>
    </citation>
    <scope>IDENTIFICATION</scope>
</reference>
<dbReference type="PROSITE" id="PS50835">
    <property type="entry name" value="IG_LIKE"/>
    <property type="match status" value="4"/>
</dbReference>
<dbReference type="InterPro" id="IPR003598">
    <property type="entry name" value="Ig_sub2"/>
</dbReference>
<reference evidence="5" key="1">
    <citation type="submission" date="2025-08" db="UniProtKB">
        <authorList>
            <consortium name="Ensembl"/>
        </authorList>
    </citation>
    <scope>IDENTIFICATION</scope>
</reference>
<dbReference type="GO" id="GO:0004888">
    <property type="term" value="F:transmembrane signaling receptor activity"/>
    <property type="evidence" value="ECO:0007669"/>
    <property type="project" value="TreeGrafter"/>
</dbReference>
<keyword evidence="3" id="KW-1133">Transmembrane helix</keyword>
<dbReference type="SUPFAM" id="SSF48726">
    <property type="entry name" value="Immunoglobulin"/>
    <property type="match status" value="5"/>
</dbReference>
<feature type="transmembrane region" description="Helical" evidence="3">
    <location>
        <begin position="511"/>
        <end position="536"/>
    </location>
</feature>
<dbReference type="PANTHER" id="PTHR11481">
    <property type="entry name" value="IMMUNOGLOBULIN FC RECEPTOR"/>
    <property type="match status" value="1"/>
</dbReference>
<proteinExistence type="predicted"/>
<dbReference type="InterPro" id="IPR050488">
    <property type="entry name" value="Ig_Fc_receptor"/>
</dbReference>
<keyword evidence="1" id="KW-0732">Signal</keyword>
<dbReference type="InterPro" id="IPR013783">
    <property type="entry name" value="Ig-like_fold"/>
</dbReference>
<dbReference type="Pfam" id="PF13927">
    <property type="entry name" value="Ig_3"/>
    <property type="match status" value="1"/>
</dbReference>
<keyword evidence="3" id="KW-0472">Membrane</keyword>
<evidence type="ECO:0000256" key="1">
    <source>
        <dbReference type="ARBA" id="ARBA00022729"/>
    </source>
</evidence>
<dbReference type="InterPro" id="IPR003599">
    <property type="entry name" value="Ig_sub"/>
</dbReference>
<dbReference type="Proteomes" id="UP000694389">
    <property type="component" value="Unassembled WGS sequence"/>
</dbReference>
<dbReference type="AlphaFoldDB" id="A0A8P4FZD7"/>
<organism evidence="5 6">
    <name type="scientific">Dicentrarchus labrax</name>
    <name type="common">European seabass</name>
    <name type="synonym">Morone labrax</name>
    <dbReference type="NCBI Taxonomy" id="13489"/>
    <lineage>
        <taxon>Eukaryota</taxon>
        <taxon>Metazoa</taxon>
        <taxon>Chordata</taxon>
        <taxon>Craniata</taxon>
        <taxon>Vertebrata</taxon>
        <taxon>Euteleostomi</taxon>
        <taxon>Actinopterygii</taxon>
        <taxon>Neopterygii</taxon>
        <taxon>Teleostei</taxon>
        <taxon>Neoteleostei</taxon>
        <taxon>Acanthomorphata</taxon>
        <taxon>Eupercaria</taxon>
        <taxon>Moronidae</taxon>
        <taxon>Dicentrarchus</taxon>
    </lineage>
</organism>
<evidence type="ECO:0000313" key="5">
    <source>
        <dbReference type="Ensembl" id="ENSDLAP00005068895.1"/>
    </source>
</evidence>
<keyword evidence="3" id="KW-0812">Transmembrane</keyword>
<dbReference type="SMART" id="SM00409">
    <property type="entry name" value="IG"/>
    <property type="match status" value="3"/>
</dbReference>
<feature type="domain" description="Ig-like" evidence="4">
    <location>
        <begin position="105"/>
        <end position="183"/>
    </location>
</feature>
<dbReference type="SMART" id="SM00408">
    <property type="entry name" value="IGc2"/>
    <property type="match status" value="1"/>
</dbReference>
<dbReference type="InterPro" id="IPR036179">
    <property type="entry name" value="Ig-like_dom_sf"/>
</dbReference>
<dbReference type="Gene3D" id="2.60.40.10">
    <property type="entry name" value="Immunoglobulins"/>
    <property type="match status" value="6"/>
</dbReference>
<dbReference type="GO" id="GO:0007166">
    <property type="term" value="P:cell surface receptor signaling pathway"/>
    <property type="evidence" value="ECO:0007669"/>
    <property type="project" value="TreeGrafter"/>
</dbReference>
<feature type="domain" description="Ig-like" evidence="4">
    <location>
        <begin position="185"/>
        <end position="335"/>
    </location>
</feature>
<evidence type="ECO:0000256" key="2">
    <source>
        <dbReference type="ARBA" id="ARBA00023157"/>
    </source>
</evidence>
<keyword evidence="6" id="KW-1185">Reference proteome</keyword>
<dbReference type="GO" id="GO:0009897">
    <property type="term" value="C:external side of plasma membrane"/>
    <property type="evidence" value="ECO:0007669"/>
    <property type="project" value="TreeGrafter"/>
</dbReference>